<name>A0A4Y2VFM7_ARAVE</name>
<sequence>MANWISTKDKASERKRKPIQDDTKHVAFSSQVIEDIRQASETETELDERKEILSKEESSKDLNEELDKIETSNGVKSDEEDASTKEESSDMMDTGPATKEETTESENKPMQDDTKDVAPSSQVLEDISQASET</sequence>
<accession>A0A4Y2VFM7</accession>
<evidence type="ECO:0000313" key="2">
    <source>
        <dbReference type="EMBL" id="GBO24095.1"/>
    </source>
</evidence>
<protein>
    <submittedName>
        <fullName evidence="2">Uncharacterized protein</fullName>
    </submittedName>
</protein>
<feature type="non-terminal residue" evidence="2">
    <location>
        <position position="133"/>
    </location>
</feature>
<comment type="caution">
    <text evidence="2">The sequence shown here is derived from an EMBL/GenBank/DDBJ whole genome shotgun (WGS) entry which is preliminary data.</text>
</comment>
<feature type="compositionally biased region" description="Basic and acidic residues" evidence="1">
    <location>
        <begin position="7"/>
        <end position="25"/>
    </location>
</feature>
<gene>
    <name evidence="2" type="ORF">AVEN_267235_1</name>
</gene>
<feature type="compositionally biased region" description="Basic and acidic residues" evidence="1">
    <location>
        <begin position="47"/>
        <end position="70"/>
    </location>
</feature>
<organism evidence="2 3">
    <name type="scientific">Araneus ventricosus</name>
    <name type="common">Orbweaver spider</name>
    <name type="synonym">Epeira ventricosa</name>
    <dbReference type="NCBI Taxonomy" id="182803"/>
    <lineage>
        <taxon>Eukaryota</taxon>
        <taxon>Metazoa</taxon>
        <taxon>Ecdysozoa</taxon>
        <taxon>Arthropoda</taxon>
        <taxon>Chelicerata</taxon>
        <taxon>Arachnida</taxon>
        <taxon>Araneae</taxon>
        <taxon>Araneomorphae</taxon>
        <taxon>Entelegynae</taxon>
        <taxon>Araneoidea</taxon>
        <taxon>Araneidae</taxon>
        <taxon>Araneus</taxon>
    </lineage>
</organism>
<proteinExistence type="predicted"/>
<reference evidence="2 3" key="1">
    <citation type="journal article" date="2019" name="Sci. Rep.">
        <title>Orb-weaving spider Araneus ventricosus genome elucidates the spidroin gene catalogue.</title>
        <authorList>
            <person name="Kono N."/>
            <person name="Nakamura H."/>
            <person name="Ohtoshi R."/>
            <person name="Moran D.A.P."/>
            <person name="Shinohara A."/>
            <person name="Yoshida Y."/>
            <person name="Fujiwara M."/>
            <person name="Mori M."/>
            <person name="Tomita M."/>
            <person name="Arakawa K."/>
        </authorList>
    </citation>
    <scope>NUCLEOTIDE SEQUENCE [LARGE SCALE GENOMIC DNA]</scope>
</reference>
<evidence type="ECO:0000313" key="3">
    <source>
        <dbReference type="Proteomes" id="UP000499080"/>
    </source>
</evidence>
<dbReference type="Proteomes" id="UP000499080">
    <property type="component" value="Unassembled WGS sequence"/>
</dbReference>
<dbReference type="EMBL" id="BGPR01047092">
    <property type="protein sequence ID" value="GBO24095.1"/>
    <property type="molecule type" value="Genomic_DNA"/>
</dbReference>
<feature type="region of interest" description="Disordered" evidence="1">
    <location>
        <begin position="1"/>
        <end position="133"/>
    </location>
</feature>
<feature type="compositionally biased region" description="Basic and acidic residues" evidence="1">
    <location>
        <begin position="98"/>
        <end position="116"/>
    </location>
</feature>
<dbReference type="AlphaFoldDB" id="A0A4Y2VFM7"/>
<evidence type="ECO:0000256" key="1">
    <source>
        <dbReference type="SAM" id="MobiDB-lite"/>
    </source>
</evidence>
<keyword evidence="3" id="KW-1185">Reference proteome</keyword>
<feature type="compositionally biased region" description="Polar residues" evidence="1">
    <location>
        <begin position="119"/>
        <end position="133"/>
    </location>
</feature>